<evidence type="ECO:0000256" key="4">
    <source>
        <dbReference type="ARBA" id="ARBA00023157"/>
    </source>
</evidence>
<evidence type="ECO:0000259" key="8">
    <source>
        <dbReference type="PROSITE" id="PS51914"/>
    </source>
</evidence>
<dbReference type="InParanoid" id="F6ZG25"/>
<dbReference type="SUPFAM" id="SSF50911">
    <property type="entry name" value="Mannose 6-phosphate receptor domain"/>
    <property type="match status" value="2"/>
</dbReference>
<dbReference type="FunFam" id="2.70.130.10:FF:000001">
    <property type="entry name" value="Endoplasmic reticulum lectin 1"/>
    <property type="match status" value="1"/>
</dbReference>
<evidence type="ECO:0000256" key="3">
    <source>
        <dbReference type="ARBA" id="ARBA00022824"/>
    </source>
</evidence>
<comment type="function">
    <text evidence="5">Probable lectin that binds selectively to improperly folded lumenal proteins. May function in endoplasmic reticulum quality control and endoplasmic reticulum-associated degradation (ERAD) of both non-glycosylated proteins and glycoproteins.</text>
</comment>
<dbReference type="GO" id="GO:0005788">
    <property type="term" value="C:endoplasmic reticulum lumen"/>
    <property type="evidence" value="ECO:0000318"/>
    <property type="project" value="GO_Central"/>
</dbReference>
<reference evidence="9" key="4">
    <citation type="submission" date="2025-09" db="UniProtKB">
        <authorList>
            <consortium name="Ensembl"/>
        </authorList>
    </citation>
    <scope>IDENTIFICATION</scope>
</reference>
<dbReference type="Pfam" id="PF07915">
    <property type="entry name" value="PRKCSH"/>
    <property type="match status" value="2"/>
</dbReference>
<dbReference type="PANTHER" id="PTHR15414">
    <property type="entry name" value="OS-9-RELATED"/>
    <property type="match status" value="1"/>
</dbReference>
<dbReference type="Proteomes" id="UP000008144">
    <property type="component" value="Chromosome 1"/>
</dbReference>
<protein>
    <recommendedName>
        <fullName evidence="6">Endoplasmic reticulum lectin 1</fullName>
    </recommendedName>
    <alternativeName>
        <fullName evidence="7">ER lectin</fullName>
    </alternativeName>
</protein>
<reference evidence="10" key="1">
    <citation type="journal article" date="2002" name="Science">
        <title>The draft genome of Ciona intestinalis: insights into chordate and vertebrate origins.</title>
        <authorList>
            <person name="Dehal P."/>
            <person name="Satou Y."/>
            <person name="Campbell R.K."/>
            <person name="Chapman J."/>
            <person name="Degnan B."/>
            <person name="De Tomaso A."/>
            <person name="Davidson B."/>
            <person name="Di Gregorio A."/>
            <person name="Gelpke M."/>
            <person name="Goodstein D.M."/>
            <person name="Harafuji N."/>
            <person name="Hastings K.E."/>
            <person name="Ho I."/>
            <person name="Hotta K."/>
            <person name="Huang W."/>
            <person name="Kawashima T."/>
            <person name="Lemaire P."/>
            <person name="Martinez D."/>
            <person name="Meinertzhagen I.A."/>
            <person name="Necula S."/>
            <person name="Nonaka M."/>
            <person name="Putnam N."/>
            <person name="Rash S."/>
            <person name="Saiga H."/>
            <person name="Satake M."/>
            <person name="Terry A."/>
            <person name="Yamada L."/>
            <person name="Wang H.G."/>
            <person name="Awazu S."/>
            <person name="Azumi K."/>
            <person name="Boore J."/>
            <person name="Branno M."/>
            <person name="Chin-Bow S."/>
            <person name="DeSantis R."/>
            <person name="Doyle S."/>
            <person name="Francino P."/>
            <person name="Keys D.N."/>
            <person name="Haga S."/>
            <person name="Hayashi H."/>
            <person name="Hino K."/>
            <person name="Imai K.S."/>
            <person name="Inaba K."/>
            <person name="Kano S."/>
            <person name="Kobayashi K."/>
            <person name="Kobayashi M."/>
            <person name="Lee B.I."/>
            <person name="Makabe K.W."/>
            <person name="Manohar C."/>
            <person name="Matassi G."/>
            <person name="Medina M."/>
            <person name="Mochizuki Y."/>
            <person name="Mount S."/>
            <person name="Morishita T."/>
            <person name="Miura S."/>
            <person name="Nakayama A."/>
            <person name="Nishizaka S."/>
            <person name="Nomoto H."/>
            <person name="Ohta F."/>
            <person name="Oishi K."/>
            <person name="Rigoutsos I."/>
            <person name="Sano M."/>
            <person name="Sasaki A."/>
            <person name="Sasakura Y."/>
            <person name="Shoguchi E."/>
            <person name="Shin-i T."/>
            <person name="Spagnuolo A."/>
            <person name="Stainier D."/>
            <person name="Suzuki M.M."/>
            <person name="Tassy O."/>
            <person name="Takatori N."/>
            <person name="Tokuoka M."/>
            <person name="Yagi K."/>
            <person name="Yoshizaki F."/>
            <person name="Wada S."/>
            <person name="Zhang C."/>
            <person name="Hyatt P.D."/>
            <person name="Larimer F."/>
            <person name="Detter C."/>
            <person name="Doggett N."/>
            <person name="Glavina T."/>
            <person name="Hawkins T."/>
            <person name="Richardson P."/>
            <person name="Lucas S."/>
            <person name="Kohara Y."/>
            <person name="Levine M."/>
            <person name="Satoh N."/>
            <person name="Rokhsar D.S."/>
        </authorList>
    </citation>
    <scope>NUCLEOTIDE SEQUENCE [LARGE SCALE GENOMIC DNA]</scope>
</reference>
<comment type="subcellular location">
    <subcellularLocation>
        <location evidence="1">Endoplasmic reticulum</location>
    </subcellularLocation>
</comment>
<accession>F6ZG25</accession>
<evidence type="ECO:0000256" key="6">
    <source>
        <dbReference type="ARBA" id="ARBA00041108"/>
    </source>
</evidence>
<dbReference type="InterPro" id="IPR012913">
    <property type="entry name" value="OS9-like_dom"/>
</dbReference>
<feature type="domain" description="MRH" evidence="8">
    <location>
        <begin position="99"/>
        <end position="239"/>
    </location>
</feature>
<organism evidence="9 10">
    <name type="scientific">Ciona intestinalis</name>
    <name type="common">Transparent sea squirt</name>
    <name type="synonym">Ascidia intestinalis</name>
    <dbReference type="NCBI Taxonomy" id="7719"/>
    <lineage>
        <taxon>Eukaryota</taxon>
        <taxon>Metazoa</taxon>
        <taxon>Chordata</taxon>
        <taxon>Tunicata</taxon>
        <taxon>Ascidiacea</taxon>
        <taxon>Phlebobranchia</taxon>
        <taxon>Cionidae</taxon>
        <taxon>Ciona</taxon>
    </lineage>
</organism>
<evidence type="ECO:0000256" key="5">
    <source>
        <dbReference type="ARBA" id="ARBA00037585"/>
    </source>
</evidence>
<dbReference type="EMBL" id="EAAA01000060">
    <property type="status" value="NOT_ANNOTATED_CDS"/>
    <property type="molecule type" value="Genomic_DNA"/>
</dbReference>
<evidence type="ECO:0000256" key="1">
    <source>
        <dbReference type="ARBA" id="ARBA00004240"/>
    </source>
</evidence>
<dbReference type="InterPro" id="IPR044865">
    <property type="entry name" value="MRH_dom"/>
</dbReference>
<feature type="domain" description="MRH" evidence="8">
    <location>
        <begin position="334"/>
        <end position="460"/>
    </location>
</feature>
<keyword evidence="4" id="KW-1015">Disulfide bond</keyword>
<dbReference type="STRING" id="7719.ENSCINP00000012542"/>
<name>F6ZG25_CIOIN</name>
<dbReference type="GO" id="GO:0030970">
    <property type="term" value="P:retrograde protein transport, ER to cytosol"/>
    <property type="evidence" value="ECO:0000318"/>
    <property type="project" value="GO_Central"/>
</dbReference>
<dbReference type="AlphaFoldDB" id="F6ZG25"/>
<evidence type="ECO:0000256" key="7">
    <source>
        <dbReference type="ARBA" id="ARBA00041661"/>
    </source>
</evidence>
<evidence type="ECO:0000313" key="9">
    <source>
        <dbReference type="Ensembl" id="ENSCINP00000012542.3"/>
    </source>
</evidence>
<reference evidence="9" key="3">
    <citation type="submission" date="2025-08" db="UniProtKB">
        <authorList>
            <consortium name="Ensembl"/>
        </authorList>
    </citation>
    <scope>IDENTIFICATION</scope>
</reference>
<dbReference type="HOGENOM" id="CLU_048035_1_0_1"/>
<dbReference type="PANTHER" id="PTHR15414:SF0">
    <property type="entry name" value="ENDOPLASMIC RETICULUM LECTIN 1"/>
    <property type="match status" value="1"/>
</dbReference>
<proteinExistence type="predicted"/>
<evidence type="ECO:0000313" key="10">
    <source>
        <dbReference type="Proteomes" id="UP000008144"/>
    </source>
</evidence>
<dbReference type="FunCoup" id="F6ZG25">
    <property type="interactions" value="759"/>
</dbReference>
<dbReference type="Gene3D" id="2.70.130.10">
    <property type="entry name" value="Mannose-6-phosphate receptor binding domain"/>
    <property type="match status" value="2"/>
</dbReference>
<keyword evidence="10" id="KW-1185">Reference proteome</keyword>
<dbReference type="GeneTree" id="ENSGT00530000063603"/>
<dbReference type="InterPro" id="IPR009011">
    <property type="entry name" value="Man6P_isomerase_rcpt-bd_dom_sf"/>
</dbReference>
<reference evidence="9" key="2">
    <citation type="journal article" date="2008" name="Genome Biol.">
        <title>Improved genome assembly and evidence-based global gene model set for the chordate Ciona intestinalis: new insight into intron and operon populations.</title>
        <authorList>
            <person name="Satou Y."/>
            <person name="Mineta K."/>
            <person name="Ogasawara M."/>
            <person name="Sasakura Y."/>
            <person name="Shoguchi E."/>
            <person name="Ueno K."/>
            <person name="Yamada L."/>
            <person name="Matsumoto J."/>
            <person name="Wasserscheid J."/>
            <person name="Dewar K."/>
            <person name="Wiley G.B."/>
            <person name="Macmil S.L."/>
            <person name="Roe B.A."/>
            <person name="Zeller R.W."/>
            <person name="Hastings K.E."/>
            <person name="Lemaire P."/>
            <person name="Lindquist E."/>
            <person name="Endo T."/>
            <person name="Hotta K."/>
            <person name="Inaba K."/>
        </authorList>
    </citation>
    <scope>NUCLEOTIDE SEQUENCE [LARGE SCALE GENOMIC DNA]</scope>
    <source>
        <strain evidence="9">wild type</strain>
    </source>
</reference>
<keyword evidence="2" id="KW-0732">Signal</keyword>
<sequence>IGLLFQYLWLFVLGGEQLSPFKDDILYHINWAGSNVNLQQFQTPGTEYNSEDTIIMTSANNEKYSCTLPSKVSAEKSSDGSTEISMSPVRGLSGLFKSGQCKYYYEPFWTYEICHGKHIKQYHELQSDDSKGDIIKTTEFYLGTLDGKVDEEGMLIGVEDVAPTSKEEVPTRNTAGVKTPYYAVVMDGGTACDLRPGVNRQTTVYYICGPESNNDILSVTETSSCEYEVVVLSPQMCNLPLYNVERKQVHEIQCIAVDDAPAKPVALKLQLEEEAPVNPYVNIFSPDNSRVRKIFRPLTQNDDEPKQDDLRRVEVQKISTLVDKSLLNEFLSGSYCLRGGTGWWRFEFCYGKHVHQYHDDAKLGRTTISVGTWNKQEHKEWAKLNISTHCNTQGDTRVSMVQHFYGHGDVCEETGKPRQVVVRMKCKKSPASSHAVSIYLLEPSKCVYILGVESAIVCGLLDSADAEGMLKHEP</sequence>
<dbReference type="Ensembl" id="ENSCINT00000012542.3">
    <property type="protein sequence ID" value="ENSCINP00000012542.3"/>
    <property type="gene ID" value="ENSCING00000006068.3"/>
</dbReference>
<dbReference type="GO" id="GO:0030968">
    <property type="term" value="P:endoplasmic reticulum unfolded protein response"/>
    <property type="evidence" value="ECO:0007669"/>
    <property type="project" value="InterPro"/>
</dbReference>
<dbReference type="PROSITE" id="PS51914">
    <property type="entry name" value="MRH"/>
    <property type="match status" value="2"/>
</dbReference>
<dbReference type="InterPro" id="IPR045149">
    <property type="entry name" value="OS-9-like"/>
</dbReference>
<dbReference type="FunFam" id="2.70.130.10:FF:000079">
    <property type="match status" value="1"/>
</dbReference>
<dbReference type="OMA" id="HGKDDIY"/>
<evidence type="ECO:0000256" key="2">
    <source>
        <dbReference type="ARBA" id="ARBA00022729"/>
    </source>
</evidence>
<keyword evidence="3" id="KW-0256">Endoplasmic reticulum</keyword>